<proteinExistence type="predicted"/>
<dbReference type="Gene3D" id="3.90.550.10">
    <property type="entry name" value="Spore Coat Polysaccharide Biosynthesis Protein SpsA, Chain A"/>
    <property type="match status" value="1"/>
</dbReference>
<keyword evidence="2" id="KW-0808">Transferase</keyword>
<dbReference type="OrthoDB" id="9790005at2"/>
<feature type="domain" description="Glycosyltransferase 2-like" evidence="1">
    <location>
        <begin position="23"/>
        <end position="189"/>
    </location>
</feature>
<dbReference type="InterPro" id="IPR050834">
    <property type="entry name" value="Glycosyltransf_2"/>
</dbReference>
<dbReference type="GO" id="GO:0016740">
    <property type="term" value="F:transferase activity"/>
    <property type="evidence" value="ECO:0007669"/>
    <property type="project" value="UniProtKB-KW"/>
</dbReference>
<dbReference type="KEGG" id="talb:FTW19_15695"/>
<gene>
    <name evidence="2" type="ORF">FTW19_15695</name>
</gene>
<protein>
    <submittedName>
        <fullName evidence="2">Glycosyltransferase family 2 protein</fullName>
    </submittedName>
</protein>
<dbReference type="Pfam" id="PF00535">
    <property type="entry name" value="Glycos_transf_2"/>
    <property type="match status" value="1"/>
</dbReference>
<evidence type="ECO:0000313" key="2">
    <source>
        <dbReference type="EMBL" id="QEE29310.1"/>
    </source>
</evidence>
<dbReference type="SUPFAM" id="SSF53448">
    <property type="entry name" value="Nucleotide-diphospho-sugar transferases"/>
    <property type="match status" value="1"/>
</dbReference>
<evidence type="ECO:0000259" key="1">
    <source>
        <dbReference type="Pfam" id="PF00535"/>
    </source>
</evidence>
<sequence>MSLVNAEKCDGEQVGIDRTQIAVIIPTCNAEKNWDRLIFGLHLQKLLPHQITIVDSSSEDRTCELALREGFQLIRIDRANFNHGGTRQMALHHVHWASLVVYMTQDAVLANEEAIDQLIAPFLDPKIGLSYGRQLPRPGAGPFEAHARLFNYPGVSQVRTFESRRQFGIKAAFSSNSFAAYRVEALQSVGGFPSDVIIAEDSVVAAKMLMSGWKTVYQADAQVYHSHSYSPIEEFRRYFDIGVCHHRESWMRETFGKADGEGLRFLRSEISYLWPNRFYLLPEVFVRSTAKILGYKLGLMEEKLPSSLSRKLSFFPDFWKDPVRSKSSMRRHASS</sequence>
<dbReference type="PANTHER" id="PTHR43685:SF13">
    <property type="entry name" value="O ANTIGEN BIOSYNTHESIS RHAMNOSYLTRANSFERASE RFBN"/>
    <property type="match status" value="1"/>
</dbReference>
<dbReference type="InterPro" id="IPR001173">
    <property type="entry name" value="Glyco_trans_2-like"/>
</dbReference>
<name>A0A5B9EES6_9BACT</name>
<keyword evidence="3" id="KW-1185">Reference proteome</keyword>
<dbReference type="EMBL" id="CP042806">
    <property type="protein sequence ID" value="QEE29310.1"/>
    <property type="molecule type" value="Genomic_DNA"/>
</dbReference>
<reference evidence="2 3" key="1">
    <citation type="submission" date="2019-08" db="EMBL/GenBank/DDBJ databases">
        <title>Complete genome sequence of Terriglobus albidus strain ORNL.</title>
        <authorList>
            <person name="Podar M."/>
        </authorList>
    </citation>
    <scope>NUCLEOTIDE SEQUENCE [LARGE SCALE GENOMIC DNA]</scope>
    <source>
        <strain evidence="2 3">ORNL</strain>
    </source>
</reference>
<dbReference type="GO" id="GO:0044010">
    <property type="term" value="P:single-species biofilm formation"/>
    <property type="evidence" value="ECO:0007669"/>
    <property type="project" value="TreeGrafter"/>
</dbReference>
<dbReference type="Proteomes" id="UP000321820">
    <property type="component" value="Chromosome"/>
</dbReference>
<dbReference type="InterPro" id="IPR029044">
    <property type="entry name" value="Nucleotide-diphossugar_trans"/>
</dbReference>
<dbReference type="AlphaFoldDB" id="A0A5B9EES6"/>
<accession>A0A5B9EES6</accession>
<organism evidence="2 3">
    <name type="scientific">Terriglobus albidus</name>
    <dbReference type="NCBI Taxonomy" id="1592106"/>
    <lineage>
        <taxon>Bacteria</taxon>
        <taxon>Pseudomonadati</taxon>
        <taxon>Acidobacteriota</taxon>
        <taxon>Terriglobia</taxon>
        <taxon>Terriglobales</taxon>
        <taxon>Acidobacteriaceae</taxon>
        <taxon>Terriglobus</taxon>
    </lineage>
</organism>
<dbReference type="RefSeq" id="WP_147648503.1">
    <property type="nucleotide sequence ID" value="NZ_CP042806.1"/>
</dbReference>
<evidence type="ECO:0000313" key="3">
    <source>
        <dbReference type="Proteomes" id="UP000321820"/>
    </source>
</evidence>
<dbReference type="PANTHER" id="PTHR43685">
    <property type="entry name" value="GLYCOSYLTRANSFERASE"/>
    <property type="match status" value="1"/>
</dbReference>